<dbReference type="SUPFAM" id="SSF50494">
    <property type="entry name" value="Trypsin-like serine proteases"/>
    <property type="match status" value="1"/>
</dbReference>
<reference evidence="1 2" key="1">
    <citation type="submission" date="2018-05" db="EMBL/GenBank/DDBJ databases">
        <title>Genomic Encyclopedia of Type Strains, Phase IV (KMG-IV): sequencing the most valuable type-strain genomes for metagenomic binning, comparative biology and taxonomic classification.</title>
        <authorList>
            <person name="Goeker M."/>
        </authorList>
    </citation>
    <scope>NUCLEOTIDE SEQUENCE [LARGE SCALE GENOMIC DNA]</scope>
    <source>
        <strain evidence="1 2">DSM 25350</strain>
    </source>
</reference>
<name>A0A316G061_9GAMM</name>
<dbReference type="PRINTS" id="PR00834">
    <property type="entry name" value="PROTEASES2C"/>
</dbReference>
<dbReference type="AlphaFoldDB" id="A0A316G061"/>
<comment type="caution">
    <text evidence="1">The sequence shown here is derived from an EMBL/GenBank/DDBJ whole genome shotgun (WGS) entry which is preliminary data.</text>
</comment>
<dbReference type="Gene3D" id="2.40.10.120">
    <property type="match status" value="1"/>
</dbReference>
<dbReference type="InterPro" id="IPR001940">
    <property type="entry name" value="Peptidase_S1C"/>
</dbReference>
<dbReference type="Proteomes" id="UP000245790">
    <property type="component" value="Unassembled WGS sequence"/>
</dbReference>
<organism evidence="1 2">
    <name type="scientific">Pleionea mediterranea</name>
    <dbReference type="NCBI Taxonomy" id="523701"/>
    <lineage>
        <taxon>Bacteria</taxon>
        <taxon>Pseudomonadati</taxon>
        <taxon>Pseudomonadota</taxon>
        <taxon>Gammaproteobacteria</taxon>
        <taxon>Oceanospirillales</taxon>
        <taxon>Pleioneaceae</taxon>
        <taxon>Pleionea</taxon>
    </lineage>
</organism>
<keyword evidence="2" id="KW-1185">Reference proteome</keyword>
<evidence type="ECO:0000313" key="1">
    <source>
        <dbReference type="EMBL" id="PWK53190.1"/>
    </source>
</evidence>
<evidence type="ECO:0000313" key="2">
    <source>
        <dbReference type="Proteomes" id="UP000245790"/>
    </source>
</evidence>
<dbReference type="PANTHER" id="PTHR43019:SF23">
    <property type="entry name" value="PROTEASE DO-LIKE 5, CHLOROPLASTIC"/>
    <property type="match status" value="1"/>
</dbReference>
<dbReference type="GO" id="GO:0006508">
    <property type="term" value="P:proteolysis"/>
    <property type="evidence" value="ECO:0007669"/>
    <property type="project" value="InterPro"/>
</dbReference>
<dbReference type="EMBL" id="QGGU01000003">
    <property type="protein sequence ID" value="PWK53190.1"/>
    <property type="molecule type" value="Genomic_DNA"/>
</dbReference>
<dbReference type="InterPro" id="IPR009003">
    <property type="entry name" value="Peptidase_S1_PA"/>
</dbReference>
<proteinExistence type="predicted"/>
<protein>
    <submittedName>
        <fullName evidence="1">Trypsin-like peptidase</fullName>
    </submittedName>
</protein>
<sequence length="453" mass="51178">MLRQLQRELSFLTQRFQKLCPLSFQQVAQQLCRLQLRRLTGGLLLMALVSSNGLLAQSTQDASQLFQSYQDRLFQIRTIDIASGSKASIGSGFAIDSEGTIATNYHVVSKYILHPDEYYLEALTFDKKKIPIDVISIDVVNDLALVKLDSPISKDFLSLAISEPQKGEQIFSLGNPRDLGMTVVPGTFNGRTAHSYYGRILFSGSVNPGMSGGPVINNKGEVIGVNVATSGNQISFLVPLDKLKQLLETGKSSEESLSEQAYDQLKTNQNLLMQRLFEGQWQPMALGDAQVIGELTGFISCWGESNKRREEQFNEVYRRCKNSEYIYIAPDFYTGIIEMEFFWYESEKLSNWQFYKMLNDSFASASAGNMAGEEHVTEFSCDDEFVQSDNSKHISKTIYCVREYKQFPGLYDVLFLSSTVNLQQKALVSHYTISGIEQKQAEQFLKRFMEQVQ</sequence>
<dbReference type="PANTHER" id="PTHR43019">
    <property type="entry name" value="SERINE ENDOPROTEASE DEGS"/>
    <property type="match status" value="1"/>
</dbReference>
<dbReference type="Pfam" id="PF13365">
    <property type="entry name" value="Trypsin_2"/>
    <property type="match status" value="1"/>
</dbReference>
<accession>A0A316G061</accession>
<gene>
    <name evidence="1" type="ORF">C8D97_10313</name>
</gene>
<dbReference type="GO" id="GO:0004252">
    <property type="term" value="F:serine-type endopeptidase activity"/>
    <property type="evidence" value="ECO:0007669"/>
    <property type="project" value="InterPro"/>
</dbReference>